<organism evidence="2 3">
    <name type="scientific">Rhodopirellula europaea SH398</name>
    <dbReference type="NCBI Taxonomy" id="1263868"/>
    <lineage>
        <taxon>Bacteria</taxon>
        <taxon>Pseudomonadati</taxon>
        <taxon>Planctomycetota</taxon>
        <taxon>Planctomycetia</taxon>
        <taxon>Pirellulales</taxon>
        <taxon>Pirellulaceae</taxon>
        <taxon>Rhodopirellula</taxon>
    </lineage>
</organism>
<protein>
    <submittedName>
        <fullName evidence="2">Uncharacterized protein</fullName>
    </submittedName>
</protein>
<evidence type="ECO:0000313" key="3">
    <source>
        <dbReference type="Proteomes" id="UP000011996"/>
    </source>
</evidence>
<evidence type="ECO:0000256" key="1">
    <source>
        <dbReference type="SAM" id="MobiDB-lite"/>
    </source>
</evidence>
<proteinExistence type="predicted"/>
<comment type="caution">
    <text evidence="2">The sequence shown here is derived from an EMBL/GenBank/DDBJ whole genome shotgun (WGS) entry which is preliminary data.</text>
</comment>
<gene>
    <name evidence="2" type="ORF">RESH_01095</name>
</gene>
<feature type="region of interest" description="Disordered" evidence="1">
    <location>
        <begin position="1"/>
        <end position="24"/>
    </location>
</feature>
<dbReference type="PATRIC" id="fig|1263868.3.peg.1178"/>
<dbReference type="Proteomes" id="UP000011996">
    <property type="component" value="Unassembled WGS sequence"/>
</dbReference>
<name>M5SPV0_9BACT</name>
<evidence type="ECO:0000313" key="2">
    <source>
        <dbReference type="EMBL" id="EMI28274.1"/>
    </source>
</evidence>
<dbReference type="STRING" id="1263868.RESH_01095"/>
<accession>M5SPV0</accession>
<reference evidence="2 3" key="1">
    <citation type="journal article" date="2013" name="Mar. Genomics">
        <title>Expression of sulfatases in Rhodopirellula baltica and the diversity of sulfatases in the genus Rhodopirellula.</title>
        <authorList>
            <person name="Wegner C.E."/>
            <person name="Richter-Heitmann T."/>
            <person name="Klindworth A."/>
            <person name="Klockow C."/>
            <person name="Richter M."/>
            <person name="Achstetter T."/>
            <person name="Glockner F.O."/>
            <person name="Harder J."/>
        </authorList>
    </citation>
    <scope>NUCLEOTIDE SEQUENCE [LARGE SCALE GENOMIC DNA]</scope>
    <source>
        <strain evidence="2 3">SH398</strain>
    </source>
</reference>
<sequence length="49" mass="5423">MQKSENPCLSRVANYAKGSGETSSPRHNVALWRFDATGSLIFVYHPDAI</sequence>
<dbReference type="AlphaFoldDB" id="M5SPV0"/>
<dbReference type="EMBL" id="ANOF01000041">
    <property type="protein sequence ID" value="EMI28274.1"/>
    <property type="molecule type" value="Genomic_DNA"/>
</dbReference>